<keyword evidence="5" id="KW-0812">Transmembrane</keyword>
<dbReference type="PANTHER" id="PTHR34359">
    <property type="entry name" value="CLAVATA3/ESR (CLE)-RELATED PROTEIN 10"/>
    <property type="match status" value="1"/>
</dbReference>
<gene>
    <name evidence="6" type="ORF">H6P81_019946</name>
</gene>
<feature type="transmembrane region" description="Helical" evidence="5">
    <location>
        <begin position="21"/>
        <end position="45"/>
    </location>
</feature>
<keyword evidence="3" id="KW-0221">Differentiation</keyword>
<dbReference type="Proteomes" id="UP000825729">
    <property type="component" value="Unassembled WGS sequence"/>
</dbReference>
<evidence type="ECO:0000256" key="2">
    <source>
        <dbReference type="ARBA" id="ARBA00022473"/>
    </source>
</evidence>
<dbReference type="GO" id="GO:0030154">
    <property type="term" value="P:cell differentiation"/>
    <property type="evidence" value="ECO:0007669"/>
    <property type="project" value="UniProtKB-KW"/>
</dbReference>
<feature type="transmembrane region" description="Helical" evidence="5">
    <location>
        <begin position="57"/>
        <end position="78"/>
    </location>
</feature>
<dbReference type="InterPro" id="IPR039618">
    <property type="entry name" value="CLE9-13"/>
</dbReference>
<dbReference type="AlphaFoldDB" id="A0AAV7DWC8"/>
<comment type="caution">
    <text evidence="6">The sequence shown here is derived from an EMBL/GenBank/DDBJ whole genome shotgun (WGS) entry which is preliminary data.</text>
</comment>
<proteinExistence type="inferred from homology"/>
<dbReference type="PANTHER" id="PTHR34359:SF5">
    <property type="entry name" value="CLAVATA3_ESR (CLE)-RELATED PROTEIN 9"/>
    <property type="match status" value="1"/>
</dbReference>
<comment type="similarity">
    <text evidence="1">Belongs to the CLV3/ESR signal peptide family.</text>
</comment>
<dbReference type="EMBL" id="JAINDJ010000008">
    <property type="protein sequence ID" value="KAG9439781.1"/>
    <property type="molecule type" value="Genomic_DNA"/>
</dbReference>
<sequence>MEVVLLAAVTFKTSITAFPSFPSLISLALSLSLSLVSSICSGALLPSPRTGYPAHRFIFFFEFFDLLLIRVLGVVVAFRRKKTGFERINFCAAGMKKVFVLLLLSAILIPERAVPSSSPLITDALARHHRRHHRHHRHHRQRRGEHVDDLHHLRASMTTTWQPTSTTQPPPFCFHVLRDVHQYYSYYAVPPPAHSSSSSSSDDGGDDEIDPRYGVQKRLVPSGPNPLHN</sequence>
<keyword evidence="5" id="KW-0472">Membrane</keyword>
<feature type="transmembrane region" description="Helical" evidence="5">
    <location>
        <begin position="90"/>
        <end position="109"/>
    </location>
</feature>
<reference evidence="6 7" key="1">
    <citation type="submission" date="2021-07" db="EMBL/GenBank/DDBJ databases">
        <title>The Aristolochia fimbriata genome: insights into angiosperm evolution, floral development and chemical biosynthesis.</title>
        <authorList>
            <person name="Jiao Y."/>
        </authorList>
    </citation>
    <scope>NUCLEOTIDE SEQUENCE [LARGE SCALE GENOMIC DNA]</scope>
    <source>
        <strain evidence="6">IBCAS-2021</strain>
        <tissue evidence="6">Leaf</tissue>
    </source>
</reference>
<name>A0AAV7DWC8_ARIFI</name>
<evidence type="ECO:0000313" key="7">
    <source>
        <dbReference type="Proteomes" id="UP000825729"/>
    </source>
</evidence>
<protein>
    <submittedName>
        <fullName evidence="6">Uncharacterized protein</fullName>
    </submittedName>
</protein>
<evidence type="ECO:0000256" key="3">
    <source>
        <dbReference type="ARBA" id="ARBA00022782"/>
    </source>
</evidence>
<evidence type="ECO:0000256" key="4">
    <source>
        <dbReference type="SAM" id="MobiDB-lite"/>
    </source>
</evidence>
<evidence type="ECO:0000313" key="6">
    <source>
        <dbReference type="EMBL" id="KAG9439781.1"/>
    </source>
</evidence>
<organism evidence="6 7">
    <name type="scientific">Aristolochia fimbriata</name>
    <name type="common">White veined hardy Dutchman's pipe vine</name>
    <dbReference type="NCBI Taxonomy" id="158543"/>
    <lineage>
        <taxon>Eukaryota</taxon>
        <taxon>Viridiplantae</taxon>
        <taxon>Streptophyta</taxon>
        <taxon>Embryophyta</taxon>
        <taxon>Tracheophyta</taxon>
        <taxon>Spermatophyta</taxon>
        <taxon>Magnoliopsida</taxon>
        <taxon>Magnoliidae</taxon>
        <taxon>Piperales</taxon>
        <taxon>Aristolochiaceae</taxon>
        <taxon>Aristolochia</taxon>
    </lineage>
</organism>
<feature type="region of interest" description="Disordered" evidence="4">
    <location>
        <begin position="191"/>
        <end position="229"/>
    </location>
</feature>
<keyword evidence="7" id="KW-1185">Reference proteome</keyword>
<keyword evidence="2" id="KW-0217">Developmental protein</keyword>
<evidence type="ECO:0000256" key="5">
    <source>
        <dbReference type="SAM" id="Phobius"/>
    </source>
</evidence>
<keyword evidence="5" id="KW-1133">Transmembrane helix</keyword>
<evidence type="ECO:0000256" key="1">
    <source>
        <dbReference type="ARBA" id="ARBA00005416"/>
    </source>
</evidence>
<accession>A0AAV7DWC8</accession>